<protein>
    <submittedName>
        <fullName evidence="1">Uncharacterized protein</fullName>
    </submittedName>
</protein>
<dbReference type="AlphaFoldDB" id="A0AAE0FW56"/>
<comment type="caution">
    <text evidence="1">The sequence shown here is derived from an EMBL/GenBank/DDBJ whole genome shotgun (WGS) entry which is preliminary data.</text>
</comment>
<dbReference type="EMBL" id="LGRX02012604">
    <property type="protein sequence ID" value="KAK3267127.1"/>
    <property type="molecule type" value="Genomic_DNA"/>
</dbReference>
<keyword evidence="2" id="KW-1185">Reference proteome</keyword>
<name>A0AAE0FW56_9CHLO</name>
<reference evidence="1 2" key="1">
    <citation type="journal article" date="2015" name="Genome Biol. Evol.">
        <title>Comparative Genomics of a Bacterivorous Green Alga Reveals Evolutionary Causalities and Consequences of Phago-Mixotrophic Mode of Nutrition.</title>
        <authorList>
            <person name="Burns J.A."/>
            <person name="Paasch A."/>
            <person name="Narechania A."/>
            <person name="Kim E."/>
        </authorList>
    </citation>
    <scope>NUCLEOTIDE SEQUENCE [LARGE SCALE GENOMIC DNA]</scope>
    <source>
        <strain evidence="1 2">PLY_AMNH</strain>
    </source>
</reference>
<evidence type="ECO:0000313" key="1">
    <source>
        <dbReference type="EMBL" id="KAK3267127.1"/>
    </source>
</evidence>
<proteinExistence type="predicted"/>
<gene>
    <name evidence="1" type="ORF">CYMTET_24296</name>
</gene>
<sequence>ECLDTEECFLDQEMPYNDCIDDEECLIVPEMWEPDEEQPLEDEMIEWDLMEWMKTTLQTSAEIWKKEDLDVDGKKLLEGSIVKRCKGTWLVCGWRRGMDAILRSLNNSLEFGSEVHILADITAGQRDKILNDYGLDMDCMQSIRVMHFEGSVLNEYDIRQLPVIEYTGVLFLKGTDPTVGSLNMQNAMLANGITSNCQMVAEIDGLPPDSLVETSLEVVSNEQLDTLTCAMISIYEPIYQLLQLLLSPSGAKIVTVPASSELLEQRMEAEW</sequence>
<evidence type="ECO:0000313" key="2">
    <source>
        <dbReference type="Proteomes" id="UP001190700"/>
    </source>
</evidence>
<feature type="non-terminal residue" evidence="1">
    <location>
        <position position="1"/>
    </location>
</feature>
<accession>A0AAE0FW56</accession>
<dbReference type="Proteomes" id="UP001190700">
    <property type="component" value="Unassembled WGS sequence"/>
</dbReference>
<organism evidence="1 2">
    <name type="scientific">Cymbomonas tetramitiformis</name>
    <dbReference type="NCBI Taxonomy" id="36881"/>
    <lineage>
        <taxon>Eukaryota</taxon>
        <taxon>Viridiplantae</taxon>
        <taxon>Chlorophyta</taxon>
        <taxon>Pyramimonadophyceae</taxon>
        <taxon>Pyramimonadales</taxon>
        <taxon>Pyramimonadaceae</taxon>
        <taxon>Cymbomonas</taxon>
    </lineage>
</organism>